<proteinExistence type="predicted"/>
<accession>A0A1M6CGB8</accession>
<evidence type="ECO:0000313" key="2">
    <source>
        <dbReference type="Proteomes" id="UP000184510"/>
    </source>
</evidence>
<dbReference type="AlphaFoldDB" id="A0A1M6CGB8"/>
<sequence>MNKSWIQLLLIMCFALLGCDNEKTPNLDYVIVLANGKSPNTWVLKINDEAVAVLMVSGTFPEGQSQFSMSDSVSGGGSKSVKTSRVVFHTAESDHEVKWQSTDIHHVIVNGVKHKLSADNGPIEITVQ</sequence>
<dbReference type="InParanoid" id="A0A1M6CGB8"/>
<keyword evidence="2" id="KW-1185">Reference proteome</keyword>
<gene>
    <name evidence="1" type="ORF">SAMN02745181_0473</name>
</gene>
<dbReference type="Proteomes" id="UP000184510">
    <property type="component" value="Unassembled WGS sequence"/>
</dbReference>
<evidence type="ECO:0000313" key="1">
    <source>
        <dbReference type="EMBL" id="SHI60075.1"/>
    </source>
</evidence>
<dbReference type="EMBL" id="FQYR01000002">
    <property type="protein sequence ID" value="SHI60075.1"/>
    <property type="molecule type" value="Genomic_DNA"/>
</dbReference>
<protein>
    <submittedName>
        <fullName evidence="1">Uncharacterized protein</fullName>
    </submittedName>
</protein>
<name>A0A1M6CGB8_9BACT</name>
<organism evidence="1 2">
    <name type="scientific">Rubritalea squalenifaciens DSM 18772</name>
    <dbReference type="NCBI Taxonomy" id="1123071"/>
    <lineage>
        <taxon>Bacteria</taxon>
        <taxon>Pseudomonadati</taxon>
        <taxon>Verrucomicrobiota</taxon>
        <taxon>Verrucomicrobiia</taxon>
        <taxon>Verrucomicrobiales</taxon>
        <taxon>Rubritaleaceae</taxon>
        <taxon>Rubritalea</taxon>
    </lineage>
</organism>
<reference evidence="1 2" key="1">
    <citation type="submission" date="2016-11" db="EMBL/GenBank/DDBJ databases">
        <authorList>
            <person name="Jaros S."/>
            <person name="Januszkiewicz K."/>
            <person name="Wedrychowicz H."/>
        </authorList>
    </citation>
    <scope>NUCLEOTIDE SEQUENCE [LARGE SCALE GENOMIC DNA]</scope>
    <source>
        <strain evidence="1 2">DSM 18772</strain>
    </source>
</reference>
<dbReference type="PROSITE" id="PS51257">
    <property type="entry name" value="PROKAR_LIPOPROTEIN"/>
    <property type="match status" value="1"/>
</dbReference>